<sequence length="148" mass="16089">MTLKQQLTDDMKTAMRGGDKHRLGVIRLVLAAIKQREVDERIELDDAQILAVLEKMLKQRRDSVSQYAAAGREDLADVERAEMTVIEAYLPAQLDEAELDALIARAIAATGASSPRDMGKVMAAVKEQAAGRADMAQVSARIKAKLAG</sequence>
<dbReference type="InterPro" id="IPR003789">
    <property type="entry name" value="Asn/Gln_tRNA_amidoTrase-B-like"/>
</dbReference>
<keyword evidence="2" id="KW-1185">Reference proteome</keyword>
<dbReference type="Gene3D" id="1.10.1510.10">
    <property type="entry name" value="Uncharacterised protein YqeY/AIM41 PF09424, N-terminal domain"/>
    <property type="match status" value="1"/>
</dbReference>
<reference evidence="1 2" key="1">
    <citation type="submission" date="2024-06" db="EMBL/GenBank/DDBJ databases">
        <authorList>
            <person name="Woo H."/>
        </authorList>
    </citation>
    <scope>NUCLEOTIDE SEQUENCE [LARGE SCALE GENOMIC DNA]</scope>
    <source>
        <strain evidence="1 2">S2-g</strain>
    </source>
</reference>
<organism evidence="1 2">
    <name type="scientific">Rhodanobacter geophilus</name>
    <dbReference type="NCBI Taxonomy" id="3162488"/>
    <lineage>
        <taxon>Bacteria</taxon>
        <taxon>Pseudomonadati</taxon>
        <taxon>Pseudomonadota</taxon>
        <taxon>Gammaproteobacteria</taxon>
        <taxon>Lysobacterales</taxon>
        <taxon>Rhodanobacteraceae</taxon>
        <taxon>Rhodanobacter</taxon>
    </lineage>
</organism>
<dbReference type="PANTHER" id="PTHR28055:SF1">
    <property type="entry name" value="ALTERED INHERITANCE OF MITOCHONDRIA PROTEIN 41, MITOCHONDRIAL"/>
    <property type="match status" value="1"/>
</dbReference>
<dbReference type="Gene3D" id="1.10.10.410">
    <property type="match status" value="1"/>
</dbReference>
<accession>A0ABV3QKM5</accession>
<dbReference type="Proteomes" id="UP001556170">
    <property type="component" value="Unassembled WGS sequence"/>
</dbReference>
<gene>
    <name evidence="1" type="ORF">ABQJ56_00710</name>
</gene>
<dbReference type="InterPro" id="IPR042184">
    <property type="entry name" value="YqeY/Aim41_N"/>
</dbReference>
<evidence type="ECO:0000313" key="2">
    <source>
        <dbReference type="Proteomes" id="UP001556170"/>
    </source>
</evidence>
<proteinExistence type="predicted"/>
<protein>
    <submittedName>
        <fullName evidence="1">GatB/YqeY domain-containing protein</fullName>
    </submittedName>
</protein>
<evidence type="ECO:0000313" key="1">
    <source>
        <dbReference type="EMBL" id="MEW9622753.1"/>
    </source>
</evidence>
<name>A0ABV3QKM5_9GAMM</name>
<dbReference type="EMBL" id="JBFOHL010000001">
    <property type="protein sequence ID" value="MEW9622753.1"/>
    <property type="molecule type" value="Genomic_DNA"/>
</dbReference>
<dbReference type="PANTHER" id="PTHR28055">
    <property type="entry name" value="ALTERED INHERITANCE OF MITOCHONDRIA PROTEIN 41, MITOCHONDRIAL"/>
    <property type="match status" value="1"/>
</dbReference>
<dbReference type="InterPro" id="IPR023168">
    <property type="entry name" value="GatB_Yqey_C_2"/>
</dbReference>
<dbReference type="InterPro" id="IPR019004">
    <property type="entry name" value="YqeY/Aim41"/>
</dbReference>
<dbReference type="Pfam" id="PF09424">
    <property type="entry name" value="YqeY"/>
    <property type="match status" value="1"/>
</dbReference>
<comment type="caution">
    <text evidence="1">The sequence shown here is derived from an EMBL/GenBank/DDBJ whole genome shotgun (WGS) entry which is preliminary data.</text>
</comment>
<dbReference type="RefSeq" id="WP_367843067.1">
    <property type="nucleotide sequence ID" value="NZ_JBFOHL010000001.1"/>
</dbReference>
<dbReference type="SUPFAM" id="SSF89095">
    <property type="entry name" value="GatB/YqeY motif"/>
    <property type="match status" value="1"/>
</dbReference>